<accession>A0A6S6SG99</accession>
<dbReference type="InterPro" id="IPR036291">
    <property type="entry name" value="NAD(P)-bd_dom_sf"/>
</dbReference>
<evidence type="ECO:0000313" key="1">
    <source>
        <dbReference type="EMBL" id="CAA6802352.1"/>
    </source>
</evidence>
<name>A0A6S6SG99_9BACT</name>
<evidence type="ECO:0008006" key="2">
    <source>
        <dbReference type="Google" id="ProtNLM"/>
    </source>
</evidence>
<organism evidence="1">
    <name type="scientific">uncultured Sulfurovum sp</name>
    <dbReference type="NCBI Taxonomy" id="269237"/>
    <lineage>
        <taxon>Bacteria</taxon>
        <taxon>Pseudomonadati</taxon>
        <taxon>Campylobacterota</taxon>
        <taxon>Epsilonproteobacteria</taxon>
        <taxon>Campylobacterales</taxon>
        <taxon>Sulfurovaceae</taxon>
        <taxon>Sulfurovum</taxon>
        <taxon>environmental samples</taxon>
    </lineage>
</organism>
<dbReference type="AlphaFoldDB" id="A0A6S6SG99"/>
<proteinExistence type="predicted"/>
<dbReference type="Gene3D" id="3.40.50.720">
    <property type="entry name" value="NAD(P)-binding Rossmann-like Domain"/>
    <property type="match status" value="2"/>
</dbReference>
<dbReference type="EMBL" id="CACVAR010000101">
    <property type="protein sequence ID" value="CAA6802352.1"/>
    <property type="molecule type" value="Genomic_DNA"/>
</dbReference>
<reference evidence="1" key="1">
    <citation type="submission" date="2020-01" db="EMBL/GenBank/DDBJ databases">
        <authorList>
            <person name="Meier V. D."/>
            <person name="Meier V D."/>
        </authorList>
    </citation>
    <scope>NUCLEOTIDE SEQUENCE</scope>
    <source>
        <strain evidence="1">HLG_WM_MAG_03</strain>
    </source>
</reference>
<dbReference type="SUPFAM" id="SSF51735">
    <property type="entry name" value="NAD(P)-binding Rossmann-fold domains"/>
    <property type="match status" value="1"/>
</dbReference>
<sequence>MKKIISILGCGWVGEALKKELESSDTVHCLSRDMTENKEQNKYACHTLVIAIPPRENYLEVLTLTMNEIELSTQVIFLSSTSFYDNKEMVVKGEELIKALDEEVLILRLSGLMGYNRIAGKYTAGKTKPHDATVNYVHRDDVLQIIKLCIEKELVNNTFNVTAPLHPKQSEIYTKNAKVFGWENTYFESDEVLGKVVSPEKLVNYLAYEFLKPNPLEFWEEIK</sequence>
<gene>
    <name evidence="1" type="ORF">HELGO_WM33931</name>
</gene>
<protein>
    <recommendedName>
        <fullName evidence="2">Pyrroline-5-carboxylate reductase catalytic N-terminal domain-containing protein</fullName>
    </recommendedName>
</protein>